<feature type="domain" description="Aminoglycoside phosphotransferase" evidence="1">
    <location>
        <begin position="23"/>
        <end position="265"/>
    </location>
</feature>
<evidence type="ECO:0000313" key="2">
    <source>
        <dbReference type="EMBL" id="MFB9730922.1"/>
    </source>
</evidence>
<sequence length="341" mass="36427">MDPDVLARARAAFDLGEGDLRVTPGPRGAVGQVWRIEVGDRVRALKHVLTGPPPAYATVEAELVLARAAAAAGVRLPASRPGADGQFVVGLPGGGWLRLYDWINLRRCEPTVDPDALGVLLARLHTVAPPFRNEPDGTPPDGWYEVMPEDSTWDRLLAGASRARVSWAPRLAAASAVLPALRAAVASTDPDRLRLSHRDLHPENVLAGPGGELVLVDWDDVGPADPARELAKTLVLSFHDGIPDLDAMRRSYAAYVGAGGPARLRSRADFTMLVATRLNFLSSQAKVALDPTATPRDRAWAEEEIDEGLRTLPTPDLLDAVLDAVERTPPVGPGGVPVSDR</sequence>
<dbReference type="Gene3D" id="3.90.1200.10">
    <property type="match status" value="1"/>
</dbReference>
<dbReference type="EMBL" id="JBHMAX010000005">
    <property type="protein sequence ID" value="MFB9730922.1"/>
    <property type="molecule type" value="Genomic_DNA"/>
</dbReference>
<evidence type="ECO:0000259" key="1">
    <source>
        <dbReference type="Pfam" id="PF01636"/>
    </source>
</evidence>
<gene>
    <name evidence="2" type="ORF">ACFFN0_02565</name>
</gene>
<dbReference type="Proteomes" id="UP001589613">
    <property type="component" value="Unassembled WGS sequence"/>
</dbReference>
<dbReference type="RefSeq" id="WP_141339181.1">
    <property type="nucleotide sequence ID" value="NZ_JBHMAX010000005.1"/>
</dbReference>
<proteinExistence type="predicted"/>
<dbReference type="Pfam" id="PF01636">
    <property type="entry name" value="APH"/>
    <property type="match status" value="1"/>
</dbReference>
<keyword evidence="3" id="KW-1185">Reference proteome</keyword>
<comment type="caution">
    <text evidence="2">The sequence shown here is derived from an EMBL/GenBank/DDBJ whole genome shotgun (WGS) entry which is preliminary data.</text>
</comment>
<dbReference type="SUPFAM" id="SSF56112">
    <property type="entry name" value="Protein kinase-like (PK-like)"/>
    <property type="match status" value="1"/>
</dbReference>
<evidence type="ECO:0000313" key="3">
    <source>
        <dbReference type="Proteomes" id="UP001589613"/>
    </source>
</evidence>
<dbReference type="InterPro" id="IPR002575">
    <property type="entry name" value="Aminoglycoside_PTrfase"/>
</dbReference>
<name>A0ABV5UZE7_9MICO</name>
<organism evidence="2 3">
    <name type="scientific">Ornithinimicrobium kibberense</name>
    <dbReference type="NCBI Taxonomy" id="282060"/>
    <lineage>
        <taxon>Bacteria</taxon>
        <taxon>Bacillati</taxon>
        <taxon>Actinomycetota</taxon>
        <taxon>Actinomycetes</taxon>
        <taxon>Micrococcales</taxon>
        <taxon>Ornithinimicrobiaceae</taxon>
        <taxon>Ornithinimicrobium</taxon>
    </lineage>
</organism>
<reference evidence="2 3" key="1">
    <citation type="submission" date="2024-09" db="EMBL/GenBank/DDBJ databases">
        <authorList>
            <person name="Sun Q."/>
            <person name="Mori K."/>
        </authorList>
    </citation>
    <scope>NUCLEOTIDE SEQUENCE [LARGE SCALE GENOMIC DNA]</scope>
    <source>
        <strain evidence="2 3">JCM 12763</strain>
    </source>
</reference>
<accession>A0ABV5UZE7</accession>
<protein>
    <submittedName>
        <fullName evidence="2">Phosphotransferase family protein</fullName>
    </submittedName>
</protein>
<dbReference type="InterPro" id="IPR011009">
    <property type="entry name" value="Kinase-like_dom_sf"/>
</dbReference>